<dbReference type="Pfam" id="PF00082">
    <property type="entry name" value="Peptidase_S8"/>
    <property type="match status" value="1"/>
</dbReference>
<dbReference type="PROSITE" id="PS00136">
    <property type="entry name" value="SUBTILASE_ASP"/>
    <property type="match status" value="1"/>
</dbReference>
<dbReference type="GO" id="GO:0005635">
    <property type="term" value="C:nuclear envelope"/>
    <property type="evidence" value="ECO:0007669"/>
    <property type="project" value="EnsemblFungi"/>
</dbReference>
<dbReference type="EMBL" id="HG793127">
    <property type="protein sequence ID" value="CDK26742.1"/>
    <property type="molecule type" value="Genomic_DNA"/>
</dbReference>
<evidence type="ECO:0000256" key="1">
    <source>
        <dbReference type="ARBA" id="ARBA00011073"/>
    </source>
</evidence>
<keyword evidence="7" id="KW-0732">Signal</keyword>
<protein>
    <submittedName>
        <fullName evidence="10">Uncharacterized protein</fullName>
    </submittedName>
</protein>
<dbReference type="SUPFAM" id="SSF52743">
    <property type="entry name" value="Subtilisin-like"/>
    <property type="match status" value="1"/>
</dbReference>
<dbReference type="PROSITE" id="PS51892">
    <property type="entry name" value="SUBTILASE"/>
    <property type="match status" value="1"/>
</dbReference>
<dbReference type="FunFam" id="3.40.50.200:FF:000007">
    <property type="entry name" value="Subtilisin-like serine protease"/>
    <property type="match status" value="1"/>
</dbReference>
<dbReference type="Proteomes" id="UP000019384">
    <property type="component" value="Unassembled WGS sequence"/>
</dbReference>
<dbReference type="PANTHER" id="PTHR43806">
    <property type="entry name" value="PEPTIDASE S8"/>
    <property type="match status" value="1"/>
</dbReference>
<dbReference type="OrthoDB" id="206201at2759"/>
<dbReference type="SUPFAM" id="SSF54897">
    <property type="entry name" value="Protease propeptides/inhibitors"/>
    <property type="match status" value="1"/>
</dbReference>
<feature type="chain" id="PRO_5004878784" evidence="7">
    <location>
        <begin position="20"/>
        <end position="388"/>
    </location>
</feature>
<dbReference type="Gene3D" id="3.40.50.200">
    <property type="entry name" value="Peptidase S8/S53 domain"/>
    <property type="match status" value="1"/>
</dbReference>
<dbReference type="GeneID" id="34520130"/>
<evidence type="ECO:0000259" key="8">
    <source>
        <dbReference type="Pfam" id="PF00082"/>
    </source>
</evidence>
<dbReference type="InterPro" id="IPR023827">
    <property type="entry name" value="Peptidase_S8_Asp-AS"/>
</dbReference>
<dbReference type="InterPro" id="IPR036852">
    <property type="entry name" value="Peptidase_S8/S53_dom_sf"/>
</dbReference>
<dbReference type="GO" id="GO:0005619">
    <property type="term" value="C:ascospore wall"/>
    <property type="evidence" value="ECO:0007669"/>
    <property type="project" value="EnsemblFungi"/>
</dbReference>
<keyword evidence="11" id="KW-1185">Reference proteome</keyword>
<evidence type="ECO:0000256" key="3">
    <source>
        <dbReference type="ARBA" id="ARBA00022801"/>
    </source>
</evidence>
<dbReference type="InterPro" id="IPR022398">
    <property type="entry name" value="Peptidase_S8_His-AS"/>
</dbReference>
<proteinExistence type="inferred from homology"/>
<evidence type="ECO:0000313" key="11">
    <source>
        <dbReference type="Proteomes" id="UP000019384"/>
    </source>
</evidence>
<keyword evidence="3 5" id="KW-0378">Hydrolase</keyword>
<dbReference type="InterPro" id="IPR015500">
    <property type="entry name" value="Peptidase_S8_subtilisin-rel"/>
</dbReference>
<dbReference type="InterPro" id="IPR050131">
    <property type="entry name" value="Peptidase_S8_subtilisin-like"/>
</dbReference>
<dbReference type="AlphaFoldDB" id="W6MNV4"/>
<keyword evidence="4 5" id="KW-0720">Serine protease</keyword>
<accession>W6MNV4</accession>
<dbReference type="PROSITE" id="PS00138">
    <property type="entry name" value="SUBTILASE_SER"/>
    <property type="match status" value="1"/>
</dbReference>
<evidence type="ECO:0000256" key="2">
    <source>
        <dbReference type="ARBA" id="ARBA00022670"/>
    </source>
</evidence>
<dbReference type="InterPro" id="IPR000209">
    <property type="entry name" value="Peptidase_S8/S53_dom"/>
</dbReference>
<dbReference type="PRINTS" id="PR00723">
    <property type="entry name" value="SUBTILISIN"/>
</dbReference>
<keyword evidence="2 5" id="KW-0645">Protease</keyword>
<feature type="active site" description="Charge relay system" evidence="5">
    <location>
        <position position="141"/>
    </location>
</feature>
<dbReference type="STRING" id="1382522.W6MNV4"/>
<dbReference type="CDD" id="cd04077">
    <property type="entry name" value="Peptidases_S8_PCSK9_ProteinaseK_like"/>
    <property type="match status" value="1"/>
</dbReference>
<dbReference type="GO" id="GO:0030476">
    <property type="term" value="P:ascospore wall assembly"/>
    <property type="evidence" value="ECO:0007669"/>
    <property type="project" value="EnsemblFungi"/>
</dbReference>
<dbReference type="PANTHER" id="PTHR43806:SF13">
    <property type="entry name" value="SUBTILASE-TYPE PROTEINASE RRT12"/>
    <property type="match status" value="1"/>
</dbReference>
<feature type="domain" description="Inhibitor I9" evidence="9">
    <location>
        <begin position="60"/>
        <end position="91"/>
    </location>
</feature>
<evidence type="ECO:0000256" key="4">
    <source>
        <dbReference type="ARBA" id="ARBA00022825"/>
    </source>
</evidence>
<dbReference type="InterPro" id="IPR034193">
    <property type="entry name" value="PCSK9_ProteinaseK-like"/>
</dbReference>
<dbReference type="Pfam" id="PF05922">
    <property type="entry name" value="Inhibitor_I9"/>
    <property type="match status" value="1"/>
</dbReference>
<sequence>MRFVCTIFVISYLLSLVSAGDYFAQLKAPFTADDLFKQDDSIKATHHVRDSIKSRISFGGFEGFSGKFEDDVLQRLLSNPLVAKVTPDIVVNALHIDQQTDAPKHLARLSQEGPVSKNPDSRAYCFDSEHEGEGVTAYVVDTGVNTDHPELEGRAVSGPNFSASENCNDKVGHGTHVAGLIGSKTYGVAKKINIVSIKVLDDEGSGTLSSVIGGLEFAVKHRQDSGMPGVVNLSLGAYKNVVLDEAVMATYKSGMVVVVAAGNNNIDACNTSPAGSPFAISVGAIDDTSDKIAPFSNWGPCINVFSSGIAVESLCGKNEESPTNLSGTSMASPVVAGLAGILLDKGVDYKDVAYHIDEMSIRGVIPKNSLVMRRGSPNKVASNGIRCY</sequence>
<organism evidence="10 11">
    <name type="scientific">Kuraishia capsulata CBS 1993</name>
    <dbReference type="NCBI Taxonomy" id="1382522"/>
    <lineage>
        <taxon>Eukaryota</taxon>
        <taxon>Fungi</taxon>
        <taxon>Dikarya</taxon>
        <taxon>Ascomycota</taxon>
        <taxon>Saccharomycotina</taxon>
        <taxon>Pichiomycetes</taxon>
        <taxon>Pichiales</taxon>
        <taxon>Pichiaceae</taxon>
        <taxon>Kuraishia</taxon>
    </lineage>
</organism>
<dbReference type="InterPro" id="IPR010259">
    <property type="entry name" value="S8pro/Inhibitor_I9"/>
</dbReference>
<dbReference type="InterPro" id="IPR023828">
    <property type="entry name" value="Peptidase_S8_Ser-AS"/>
</dbReference>
<evidence type="ECO:0000313" key="10">
    <source>
        <dbReference type="EMBL" id="CDK26742.1"/>
    </source>
</evidence>
<evidence type="ECO:0000256" key="5">
    <source>
        <dbReference type="PROSITE-ProRule" id="PRU01240"/>
    </source>
</evidence>
<evidence type="ECO:0000256" key="7">
    <source>
        <dbReference type="SAM" id="SignalP"/>
    </source>
</evidence>
<reference evidence="10" key="1">
    <citation type="submission" date="2013-12" db="EMBL/GenBank/DDBJ databases">
        <authorList>
            <person name="Genoscope - CEA"/>
        </authorList>
    </citation>
    <scope>NUCLEOTIDE SEQUENCE</scope>
    <source>
        <strain evidence="10">CBS 1993</strain>
    </source>
</reference>
<gene>
    <name evidence="10" type="ORF">KUCA_T00002716001</name>
</gene>
<dbReference type="PROSITE" id="PS00137">
    <property type="entry name" value="SUBTILASE_HIS"/>
    <property type="match status" value="1"/>
</dbReference>
<evidence type="ECO:0000259" key="9">
    <source>
        <dbReference type="Pfam" id="PF05922"/>
    </source>
</evidence>
<evidence type="ECO:0000256" key="6">
    <source>
        <dbReference type="RuleBase" id="RU003355"/>
    </source>
</evidence>
<dbReference type="GO" id="GO:0006508">
    <property type="term" value="P:proteolysis"/>
    <property type="evidence" value="ECO:0007669"/>
    <property type="project" value="UniProtKB-KW"/>
</dbReference>
<feature type="signal peptide" evidence="7">
    <location>
        <begin position="1"/>
        <end position="19"/>
    </location>
</feature>
<comment type="similarity">
    <text evidence="1 5 6">Belongs to the peptidase S8 family.</text>
</comment>
<dbReference type="GO" id="GO:0004252">
    <property type="term" value="F:serine-type endopeptidase activity"/>
    <property type="evidence" value="ECO:0007669"/>
    <property type="project" value="UniProtKB-UniRule"/>
</dbReference>
<dbReference type="RefSeq" id="XP_022458742.1">
    <property type="nucleotide sequence ID" value="XM_022602992.1"/>
</dbReference>
<feature type="active site" description="Charge relay system" evidence="5">
    <location>
        <position position="173"/>
    </location>
</feature>
<name>W6MNV4_9ASCO</name>
<feature type="domain" description="Peptidase S8/S53" evidence="8">
    <location>
        <begin position="132"/>
        <end position="345"/>
    </location>
</feature>
<reference evidence="10" key="2">
    <citation type="submission" date="2014-02" db="EMBL/GenBank/DDBJ databases">
        <title>Complete DNA sequence of /Kuraishia capsulata/ illustrates novel genomic features among budding yeasts (/Saccharomycotina/).</title>
        <authorList>
            <person name="Morales L."/>
            <person name="Noel B."/>
            <person name="Porcel B."/>
            <person name="Marcet-Houben M."/>
            <person name="Hullo M-F."/>
            <person name="Sacerdot C."/>
            <person name="Tekaia F."/>
            <person name="Leh-Louis V."/>
            <person name="Despons L."/>
            <person name="Khanna V."/>
            <person name="Aury J-M."/>
            <person name="Barbe V."/>
            <person name="Couloux A."/>
            <person name="Labadie K."/>
            <person name="Pelletier E."/>
            <person name="Souciet J-L."/>
            <person name="Boekhout T."/>
            <person name="Gabaldon T."/>
            <person name="Wincker P."/>
            <person name="Dujon B."/>
        </authorList>
    </citation>
    <scope>NUCLEOTIDE SEQUENCE</scope>
    <source>
        <strain evidence="10">CBS 1993</strain>
    </source>
</reference>
<dbReference type="HOGENOM" id="CLU_011263_1_0_1"/>
<feature type="active site" description="Charge relay system" evidence="5">
    <location>
        <position position="329"/>
    </location>
</feature>